<dbReference type="AlphaFoldDB" id="A0A6N7EH87"/>
<evidence type="ECO:0000313" key="2">
    <source>
        <dbReference type="Proteomes" id="UP000437709"/>
    </source>
</evidence>
<name>A0A6N7EH87_9MICO</name>
<proteinExistence type="predicted"/>
<evidence type="ECO:0008006" key="3">
    <source>
        <dbReference type="Google" id="ProtNLM"/>
    </source>
</evidence>
<dbReference type="SMART" id="SM01260">
    <property type="entry name" value="LANC_like"/>
    <property type="match status" value="1"/>
</dbReference>
<dbReference type="EMBL" id="WHPC01000005">
    <property type="protein sequence ID" value="MPV36015.1"/>
    <property type="molecule type" value="Genomic_DNA"/>
</dbReference>
<evidence type="ECO:0000313" key="1">
    <source>
        <dbReference type="EMBL" id="MPV36015.1"/>
    </source>
</evidence>
<organism evidence="1 2">
    <name type="scientific">Georgenia subflava</name>
    <dbReference type="NCBI Taxonomy" id="1622177"/>
    <lineage>
        <taxon>Bacteria</taxon>
        <taxon>Bacillati</taxon>
        <taxon>Actinomycetota</taxon>
        <taxon>Actinomycetes</taxon>
        <taxon>Micrococcales</taxon>
        <taxon>Bogoriellaceae</taxon>
        <taxon>Georgenia</taxon>
    </lineage>
</organism>
<dbReference type="SUPFAM" id="SSF158745">
    <property type="entry name" value="LanC-like"/>
    <property type="match status" value="1"/>
</dbReference>
<comment type="caution">
    <text evidence="1">The sequence shown here is derived from an EMBL/GenBank/DDBJ whole genome shotgun (WGS) entry which is preliminary data.</text>
</comment>
<dbReference type="PRINTS" id="PR01950">
    <property type="entry name" value="LANCSUPER"/>
</dbReference>
<keyword evidence="2" id="KW-1185">Reference proteome</keyword>
<protein>
    <recommendedName>
        <fullName evidence="3">Lanthionine synthetase</fullName>
    </recommendedName>
</protein>
<dbReference type="GO" id="GO:0031179">
    <property type="term" value="P:peptide modification"/>
    <property type="evidence" value="ECO:0007669"/>
    <property type="project" value="InterPro"/>
</dbReference>
<dbReference type="Gene3D" id="1.50.10.20">
    <property type="match status" value="1"/>
</dbReference>
<dbReference type="Proteomes" id="UP000437709">
    <property type="component" value="Unassembled WGS sequence"/>
</dbReference>
<dbReference type="OrthoDB" id="1492512at2"/>
<reference evidence="1 2" key="1">
    <citation type="submission" date="2019-10" db="EMBL/GenBank/DDBJ databases">
        <title>Georgenia wutianyii sp. nov. and Georgenia yuyongxinii sp. nov. isolated from plateau pika (Ochotona curzoniae) in the Qinghai-Tibet plateau of China.</title>
        <authorList>
            <person name="Tian Z."/>
        </authorList>
    </citation>
    <scope>NUCLEOTIDE SEQUENCE [LARGE SCALE GENOMIC DNA]</scope>
    <source>
        <strain evidence="1 2">JCM 19765</strain>
    </source>
</reference>
<sequence length="427" mass="44828">MSRSSVVVRRHTHPNAAAPWNAPITCGPHVRGGTVPYAVHVRGSEGLGGADLLPLAYGPGDARYDSWSFADFTTADDHSWLRDRMVAGILATATPERGDYLFPSGGDSTPTPTDAITFAQGAAGVLWALAQVGARIPEELVDWLVAAVDRLCCPGPGLGGGLSGIALALDRLGRHDDADRLWWAVENAALEDLGTTLAGGLPGVGLALLERAPITDGAALLSKVEAVATELVGRLGRACQATVRPGLWHGGTGAALFLLHAYELIEDPALLAPVEALLAHDLHLMGWDSLAQPDHAHAVRRLGADTAAAGEMALVVHEAMQHLDIGWLGPARDVLISASEHHLIDHPGLSQGRAGALVALQRLYSRASDTTAERLALVRPHLDPLVLRAIPAGHNPAPVPMELSDGAAGTLLALDDLRTGERRVPFF</sequence>
<dbReference type="RefSeq" id="WP_152193206.1">
    <property type="nucleotide sequence ID" value="NZ_VUKD01000001.1"/>
</dbReference>
<accession>A0A6N7EH87</accession>
<gene>
    <name evidence="1" type="ORF">GB881_02955</name>
</gene>
<dbReference type="InterPro" id="IPR007822">
    <property type="entry name" value="LANC-like"/>
</dbReference>